<name>A0A372JF85_9ACTN</name>
<keyword evidence="1" id="KW-0812">Transmembrane</keyword>
<evidence type="ECO:0000256" key="1">
    <source>
        <dbReference type="SAM" id="Phobius"/>
    </source>
</evidence>
<comment type="caution">
    <text evidence="2">The sequence shown here is derived from an EMBL/GenBank/DDBJ whole genome shotgun (WGS) entry which is preliminary data.</text>
</comment>
<reference evidence="2 3" key="1">
    <citation type="submission" date="2018-08" db="EMBL/GenBank/DDBJ databases">
        <title>Actinomadura jelena sp. nov., a novel Actinomycete isolated from soil in Chad.</title>
        <authorList>
            <person name="Shi L."/>
        </authorList>
    </citation>
    <scope>NUCLEOTIDE SEQUENCE [LARGE SCALE GENOMIC DNA]</scope>
    <source>
        <strain evidence="2 3">NEAU-G17</strain>
    </source>
</reference>
<protein>
    <submittedName>
        <fullName evidence="2">Uncharacterized protein</fullName>
    </submittedName>
</protein>
<dbReference type="EMBL" id="QURH01000740">
    <property type="protein sequence ID" value="RFU38662.1"/>
    <property type="molecule type" value="Genomic_DNA"/>
</dbReference>
<keyword evidence="1" id="KW-0472">Membrane</keyword>
<dbReference type="AlphaFoldDB" id="A0A372JF85"/>
<organism evidence="2 3">
    <name type="scientific">Actinomadura logoneensis</name>
    <dbReference type="NCBI Taxonomy" id="2293572"/>
    <lineage>
        <taxon>Bacteria</taxon>
        <taxon>Bacillati</taxon>
        <taxon>Actinomycetota</taxon>
        <taxon>Actinomycetes</taxon>
        <taxon>Streptosporangiales</taxon>
        <taxon>Thermomonosporaceae</taxon>
        <taxon>Actinomadura</taxon>
    </lineage>
</organism>
<keyword evidence="3" id="KW-1185">Reference proteome</keyword>
<proteinExistence type="predicted"/>
<feature type="transmembrane region" description="Helical" evidence="1">
    <location>
        <begin position="51"/>
        <end position="70"/>
    </location>
</feature>
<evidence type="ECO:0000313" key="3">
    <source>
        <dbReference type="Proteomes" id="UP000261811"/>
    </source>
</evidence>
<dbReference type="RefSeq" id="WP_117359902.1">
    <property type="nucleotide sequence ID" value="NZ_QURH01000740.1"/>
</dbReference>
<gene>
    <name evidence="2" type="ORF">DZF91_26510</name>
</gene>
<dbReference type="Proteomes" id="UP000261811">
    <property type="component" value="Unassembled WGS sequence"/>
</dbReference>
<evidence type="ECO:0000313" key="2">
    <source>
        <dbReference type="EMBL" id="RFU38662.1"/>
    </source>
</evidence>
<accession>A0A372JF85</accession>
<keyword evidence="1" id="KW-1133">Transmembrane helix</keyword>
<dbReference type="OrthoDB" id="3483923at2"/>
<sequence length="71" mass="7947">MTGNAVLVLAVAGLAVYMGMTWERARRAMFDVRQSRRRVTSLRATASRERGHAVWIVACTALVLVVIVRYL</sequence>